<evidence type="ECO:0008006" key="3">
    <source>
        <dbReference type="Google" id="ProtNLM"/>
    </source>
</evidence>
<sequence>MSEQEIDFGKGIQLSTQDKRSQKEFCQDLMRKAPENSDEYWAFHRAAHYYEEAEFHKNKNRAAHLARMKAVRAYKKAWKLRYSRYQPCIAIAVNKSIQEACHV</sequence>
<keyword evidence="2" id="KW-1185">Reference proteome</keyword>
<gene>
    <name evidence="1" type="ORF">NP589_01715</name>
</gene>
<organism evidence="1 2">
    <name type="scientific">Methylomonas rosea</name>
    <dbReference type="NCBI Taxonomy" id="2952227"/>
    <lineage>
        <taxon>Bacteria</taxon>
        <taxon>Pseudomonadati</taxon>
        <taxon>Pseudomonadota</taxon>
        <taxon>Gammaproteobacteria</taxon>
        <taxon>Methylococcales</taxon>
        <taxon>Methylococcaceae</taxon>
        <taxon>Methylomonas</taxon>
    </lineage>
</organism>
<name>A0ABT1TN18_9GAMM</name>
<evidence type="ECO:0000313" key="2">
    <source>
        <dbReference type="Proteomes" id="UP001524570"/>
    </source>
</evidence>
<reference evidence="1 2" key="1">
    <citation type="submission" date="2022-07" db="EMBL/GenBank/DDBJ databases">
        <title>Methylomonas rivi sp. nov., Methylomonas rosea sp. nov., Methylomonas aureus sp. nov. and Methylomonas subterranea sp. nov., four novel methanotrophs isolated from a freshwater creek and the deep terrestrial subsurface.</title>
        <authorList>
            <person name="Abin C."/>
            <person name="Sankaranarayanan K."/>
            <person name="Garner C."/>
            <person name="Sindelar R."/>
            <person name="Kotary K."/>
            <person name="Garner R."/>
            <person name="Barclay S."/>
            <person name="Lawson P."/>
            <person name="Krumholz L."/>
        </authorList>
    </citation>
    <scope>NUCLEOTIDE SEQUENCE [LARGE SCALE GENOMIC DNA]</scope>
    <source>
        <strain evidence="1 2">WSC-7</strain>
    </source>
</reference>
<evidence type="ECO:0000313" key="1">
    <source>
        <dbReference type="EMBL" id="MCQ8116122.1"/>
    </source>
</evidence>
<dbReference type="Proteomes" id="UP001524570">
    <property type="component" value="Unassembled WGS sequence"/>
</dbReference>
<proteinExistence type="predicted"/>
<accession>A0ABT1TN18</accession>
<protein>
    <recommendedName>
        <fullName evidence="3">ANR family transcriptional regulator</fullName>
    </recommendedName>
</protein>
<dbReference type="EMBL" id="JANIBL010000003">
    <property type="protein sequence ID" value="MCQ8116122.1"/>
    <property type="molecule type" value="Genomic_DNA"/>
</dbReference>
<comment type="caution">
    <text evidence="1">The sequence shown here is derived from an EMBL/GenBank/DDBJ whole genome shotgun (WGS) entry which is preliminary data.</text>
</comment>
<dbReference type="RefSeq" id="WP_256605399.1">
    <property type="nucleotide sequence ID" value="NZ_JANIBL010000003.1"/>
</dbReference>